<keyword evidence="3" id="KW-1185">Reference proteome</keyword>
<reference evidence="2 3" key="1">
    <citation type="journal article" date="2015" name="Genome Biol. Evol.">
        <title>Comparative Genomics of a Bacterivorous Green Alga Reveals Evolutionary Causalities and Consequences of Phago-Mixotrophic Mode of Nutrition.</title>
        <authorList>
            <person name="Burns J.A."/>
            <person name="Paasch A."/>
            <person name="Narechania A."/>
            <person name="Kim E."/>
        </authorList>
    </citation>
    <scope>NUCLEOTIDE SEQUENCE [LARGE SCALE GENOMIC DNA]</scope>
    <source>
        <strain evidence="2 3">PLY_AMNH</strain>
    </source>
</reference>
<keyword evidence="1" id="KW-0472">Membrane</keyword>
<proteinExistence type="predicted"/>
<protein>
    <submittedName>
        <fullName evidence="2">Uncharacterized protein</fullName>
    </submittedName>
</protein>
<comment type="caution">
    <text evidence="2">The sequence shown here is derived from an EMBL/GenBank/DDBJ whole genome shotgun (WGS) entry which is preliminary data.</text>
</comment>
<evidence type="ECO:0000313" key="2">
    <source>
        <dbReference type="EMBL" id="KAK3256066.1"/>
    </source>
</evidence>
<evidence type="ECO:0000313" key="3">
    <source>
        <dbReference type="Proteomes" id="UP001190700"/>
    </source>
</evidence>
<organism evidence="2 3">
    <name type="scientific">Cymbomonas tetramitiformis</name>
    <dbReference type="NCBI Taxonomy" id="36881"/>
    <lineage>
        <taxon>Eukaryota</taxon>
        <taxon>Viridiplantae</taxon>
        <taxon>Chlorophyta</taxon>
        <taxon>Pyramimonadophyceae</taxon>
        <taxon>Pyramimonadales</taxon>
        <taxon>Pyramimonadaceae</taxon>
        <taxon>Cymbomonas</taxon>
    </lineage>
</organism>
<dbReference type="Proteomes" id="UP001190700">
    <property type="component" value="Unassembled WGS sequence"/>
</dbReference>
<accession>A0AAE0KPJ0</accession>
<keyword evidence="1" id="KW-0812">Transmembrane</keyword>
<name>A0AAE0KPJ0_9CHLO</name>
<feature type="transmembrane region" description="Helical" evidence="1">
    <location>
        <begin position="58"/>
        <end position="78"/>
    </location>
</feature>
<keyword evidence="1" id="KW-1133">Transmembrane helix</keyword>
<sequence length="128" mass="14123">MGKMEHMKTLHVAGKPYFDPLHKPIQATFKALVALGLIAVASTEIAFATQVDHATGKIFASITLICSLLAVSLFVYIYRVERRCAGYACKDYSLKTIDDIQFLASLRLEGYPRTQGSNPITCNLSPVR</sequence>
<dbReference type="EMBL" id="LGRX02021992">
    <property type="protein sequence ID" value="KAK3256066.1"/>
    <property type="molecule type" value="Genomic_DNA"/>
</dbReference>
<gene>
    <name evidence="2" type="ORF">CYMTET_34779</name>
</gene>
<feature type="non-terminal residue" evidence="2">
    <location>
        <position position="128"/>
    </location>
</feature>
<evidence type="ECO:0000256" key="1">
    <source>
        <dbReference type="SAM" id="Phobius"/>
    </source>
</evidence>
<dbReference type="AlphaFoldDB" id="A0AAE0KPJ0"/>